<protein>
    <submittedName>
        <fullName evidence="2">Integrase</fullName>
    </submittedName>
</protein>
<proteinExistence type="predicted"/>
<evidence type="ECO:0000313" key="2">
    <source>
        <dbReference type="EMBL" id="RUQ85047.1"/>
    </source>
</evidence>
<evidence type="ECO:0000256" key="1">
    <source>
        <dbReference type="ARBA" id="ARBA00023172"/>
    </source>
</evidence>
<dbReference type="SUPFAM" id="SSF56349">
    <property type="entry name" value="DNA breaking-rejoining enzymes"/>
    <property type="match status" value="1"/>
</dbReference>
<dbReference type="InterPro" id="IPR013762">
    <property type="entry name" value="Integrase-like_cat_sf"/>
</dbReference>
<organism evidence="2 3">
    <name type="scientific">Legionella septentrionalis</name>
    <dbReference type="NCBI Taxonomy" id="2498109"/>
    <lineage>
        <taxon>Bacteria</taxon>
        <taxon>Pseudomonadati</taxon>
        <taxon>Pseudomonadota</taxon>
        <taxon>Gammaproteobacteria</taxon>
        <taxon>Legionellales</taxon>
        <taxon>Legionellaceae</taxon>
        <taxon>Legionella</taxon>
    </lineage>
</organism>
<dbReference type="InterPro" id="IPR011010">
    <property type="entry name" value="DNA_brk_join_enz"/>
</dbReference>
<comment type="caution">
    <text evidence="2">The sequence shown here is derived from an EMBL/GenBank/DDBJ whole genome shotgun (WGS) entry which is preliminary data.</text>
</comment>
<dbReference type="Proteomes" id="UP000288012">
    <property type="component" value="Unassembled WGS sequence"/>
</dbReference>
<reference evidence="2 3" key="1">
    <citation type="submission" date="2018-12" db="EMBL/GenBank/DDBJ databases">
        <title>Legionella sp,whole genome shotgun sequence.</title>
        <authorList>
            <person name="Wu H."/>
        </authorList>
    </citation>
    <scope>NUCLEOTIDE SEQUENCE [LARGE SCALE GENOMIC DNA]</scope>
    <source>
        <strain evidence="3">km714</strain>
    </source>
</reference>
<name>A0A433JIE7_9GAMM</name>
<keyword evidence="3" id="KW-1185">Reference proteome</keyword>
<gene>
    <name evidence="2" type="ORF">EKM59_07885</name>
</gene>
<dbReference type="GO" id="GO:0003677">
    <property type="term" value="F:DNA binding"/>
    <property type="evidence" value="ECO:0007669"/>
    <property type="project" value="InterPro"/>
</dbReference>
<dbReference type="GO" id="GO:0006310">
    <property type="term" value="P:DNA recombination"/>
    <property type="evidence" value="ECO:0007669"/>
    <property type="project" value="UniProtKB-KW"/>
</dbReference>
<sequence>MANVTKFSGIHFTVHDLRRTFITIAEGLDISAYALKRLMNHKMNGDITAGYIVADVERLRKPMQQITDYFLKCMGAITPTDILTIQPVSKGNFHEERA</sequence>
<dbReference type="GO" id="GO:0015074">
    <property type="term" value="P:DNA integration"/>
    <property type="evidence" value="ECO:0007669"/>
    <property type="project" value="InterPro"/>
</dbReference>
<evidence type="ECO:0000313" key="3">
    <source>
        <dbReference type="Proteomes" id="UP000288012"/>
    </source>
</evidence>
<accession>A0A433JIE7</accession>
<dbReference type="EMBL" id="RZGR01000022">
    <property type="protein sequence ID" value="RUQ85047.1"/>
    <property type="molecule type" value="Genomic_DNA"/>
</dbReference>
<dbReference type="AlphaFoldDB" id="A0A433JIE7"/>
<keyword evidence="1" id="KW-0233">DNA recombination</keyword>
<dbReference type="Gene3D" id="1.10.443.10">
    <property type="entry name" value="Intergrase catalytic core"/>
    <property type="match status" value="1"/>
</dbReference>